<evidence type="ECO:0000313" key="3">
    <source>
        <dbReference type="Proteomes" id="UP000301870"/>
    </source>
</evidence>
<keyword evidence="3" id="KW-1185">Reference proteome</keyword>
<gene>
    <name evidence="4" type="primary">LOC111360328</name>
</gene>
<protein>
    <submittedName>
        <fullName evidence="4">Uncharacterized protein LOC111360328</fullName>
    </submittedName>
</protein>
<feature type="chain" id="PRO_5039909958" evidence="2">
    <location>
        <begin position="18"/>
        <end position="210"/>
    </location>
</feature>
<reference evidence="4" key="1">
    <citation type="submission" date="2025-08" db="UniProtKB">
        <authorList>
            <consortium name="RefSeq"/>
        </authorList>
    </citation>
    <scope>IDENTIFICATION</scope>
    <source>
        <strain evidence="4">Ishihara</strain>
        <tissue evidence="4">Whole body</tissue>
    </source>
</reference>
<dbReference type="OrthoDB" id="7492064at2759"/>
<evidence type="ECO:0000256" key="1">
    <source>
        <dbReference type="SAM" id="Coils"/>
    </source>
</evidence>
<keyword evidence="2" id="KW-0732">Signal</keyword>
<proteinExistence type="predicted"/>
<dbReference type="Proteomes" id="UP000301870">
    <property type="component" value="Chromosome 30"/>
</dbReference>
<dbReference type="AlphaFoldDB" id="A0A9J7EJT8"/>
<organism evidence="3 4">
    <name type="scientific">Spodoptera litura</name>
    <name type="common">Asian cotton leafworm</name>
    <dbReference type="NCBI Taxonomy" id="69820"/>
    <lineage>
        <taxon>Eukaryota</taxon>
        <taxon>Metazoa</taxon>
        <taxon>Ecdysozoa</taxon>
        <taxon>Arthropoda</taxon>
        <taxon>Hexapoda</taxon>
        <taxon>Insecta</taxon>
        <taxon>Pterygota</taxon>
        <taxon>Neoptera</taxon>
        <taxon>Endopterygota</taxon>
        <taxon>Lepidoptera</taxon>
        <taxon>Glossata</taxon>
        <taxon>Ditrysia</taxon>
        <taxon>Noctuoidea</taxon>
        <taxon>Noctuidae</taxon>
        <taxon>Amphipyrinae</taxon>
        <taxon>Spodoptera</taxon>
    </lineage>
</organism>
<evidence type="ECO:0000313" key="4">
    <source>
        <dbReference type="RefSeq" id="XP_022831991.1"/>
    </source>
</evidence>
<feature type="coiled-coil region" evidence="1">
    <location>
        <begin position="60"/>
        <end position="87"/>
    </location>
</feature>
<dbReference type="RefSeq" id="XP_022831991.1">
    <property type="nucleotide sequence ID" value="XM_022976223.1"/>
</dbReference>
<evidence type="ECO:0000256" key="2">
    <source>
        <dbReference type="SAM" id="SignalP"/>
    </source>
</evidence>
<accession>A0A9J7EJT8</accession>
<feature type="signal peptide" evidence="2">
    <location>
        <begin position="1"/>
        <end position="17"/>
    </location>
</feature>
<keyword evidence="1" id="KW-0175">Coiled coil</keyword>
<dbReference type="GeneID" id="111360328"/>
<dbReference type="KEGG" id="sliu:111360328"/>
<sequence length="210" mass="23640">MSVRLFISLVFITKILAADTSSQTLLPSPDHIVYNVHIPRKLVNEPIDEPPGGAAIPPNLTGIKKKIQNDTNEINKEKEDMEAQNSEAVISYPPYGSYQVTENVIDIPDNRTKAGPIDPYYTIKPELNLANATDTISVTEANNNKGKNKKNCVSIHIDAEFEREEIKENKVVGFLKGVKACFQSFQKRIIDGFYRFFHKNEDVLGDKVKY</sequence>
<name>A0A9J7EJT8_SPOLT</name>